<dbReference type="Pfam" id="PF20436">
    <property type="entry name" value="LonB_AAA-LID"/>
    <property type="match status" value="1"/>
</dbReference>
<evidence type="ECO:0000256" key="1">
    <source>
        <dbReference type="ARBA" id="ARBA00004651"/>
    </source>
</evidence>
<evidence type="ECO:0000256" key="3">
    <source>
        <dbReference type="ARBA" id="ARBA00022016"/>
    </source>
</evidence>
<keyword evidence="11 14" id="KW-1133">Transmembrane helix</keyword>
<dbReference type="InterPro" id="IPR008269">
    <property type="entry name" value="Lon_proteolytic"/>
</dbReference>
<dbReference type="Pfam" id="PF05362">
    <property type="entry name" value="Lon_C"/>
    <property type="match status" value="1"/>
</dbReference>
<keyword evidence="6 14" id="KW-0812">Transmembrane</keyword>
<dbReference type="PRINTS" id="PR00830">
    <property type="entry name" value="ENDOLAPTASE"/>
</dbReference>
<feature type="transmembrane region" description="Helical" evidence="14">
    <location>
        <begin position="152"/>
        <end position="173"/>
    </location>
</feature>
<accession>A0A2T9WLV0</accession>
<dbReference type="InterPro" id="IPR014721">
    <property type="entry name" value="Ribsml_uS5_D2-typ_fold_subgr"/>
</dbReference>
<comment type="similarity">
    <text evidence="2 14">Belongs to the peptidase S16 family. Archaeal LonB subfamily.</text>
</comment>
<evidence type="ECO:0000256" key="7">
    <source>
        <dbReference type="ARBA" id="ARBA00022741"/>
    </source>
</evidence>
<dbReference type="InterPro" id="IPR020568">
    <property type="entry name" value="Ribosomal_Su5_D2-typ_SF"/>
</dbReference>
<dbReference type="GO" id="GO:0006355">
    <property type="term" value="P:regulation of DNA-templated transcription"/>
    <property type="evidence" value="ECO:0007669"/>
    <property type="project" value="InterPro"/>
</dbReference>
<reference evidence="17" key="1">
    <citation type="journal article" date="2015" name="Appl. Environ. Microbiol.">
        <title>Nanoarchaeota, Their Sulfolobales Host, and Nanoarchaeota Virus Distribution across Yellowstone National Park Hot Springs.</title>
        <authorList>
            <person name="Munson-McGee J.H."/>
            <person name="Field E.K."/>
            <person name="Bateson M."/>
            <person name="Rooney C."/>
            <person name="Stepanauskas R."/>
            <person name="Young M.J."/>
        </authorList>
    </citation>
    <scope>NUCLEOTIDE SEQUENCE [LARGE SCALE GENOMIC DNA]</scope>
    <source>
        <strain evidence="17">SCGC AB-777_F03</strain>
    </source>
</reference>
<dbReference type="EC" id="3.4.21.-" evidence="14"/>
<keyword evidence="12 14" id="KW-0472">Membrane</keyword>
<name>A0A2T9WLV0_NANST</name>
<dbReference type="InterPro" id="IPR002078">
    <property type="entry name" value="Sigma_54_int"/>
</dbReference>
<evidence type="ECO:0000256" key="2">
    <source>
        <dbReference type="ARBA" id="ARBA00009579"/>
    </source>
</evidence>
<sequence length="620" mass="69114">MPENTIISIKDLYNIFKFKTTEEINVPEKISDQIIGQDKALDIIKKAAKQRRHVLLIGDPGTGKSMLAQALAEILSEDKEQVRNLEDILVFPNPNDEYQPIIKTVPMGTGKKIVEEMRKKVLEQTKVFQYFYILLLLISAFTPMYFYYVGNYIMAGATFIGFMILMASLSFSFQVMQKQIMKNIPKLLVDNSNRTSVPFVDATGAFEGMLFGDVLHDPFQSGGLETPPHQRVIAGAIHKANKGVLFIDEIGTLRPEVQIELLSVLQEKKYPIFGRSERSAGAMVRTTPAPADFVLVAAGNLETLEKLHPAFRSRIRGYGYEVFMNSEILFTEETANKFAQFVAQEIKKTGNIPHFTKEAVIEIIREAQRRSGRKSYLTLRLRDLGGLVRLAGDIAKSKGKKYVEPEDVIEAKEKALTIEEQISKYYIERRKEYQIIKTEGYEIGRVNGLAVIGSRLYYSGLVLPVEAEVVPGKGGREITATGNLGKIAKEAIVNVSAVVKKKFGEDLKKYKVHVQFLQTYEGVEGDSASITVATAIISALKNWPVRQDLAMTGSLSIRGEVLPVGGIIAKVEAAIESKLKEVIVPEGNYNDIPEDLFDKIKITPVKTIDEVIEIATGNKI</sequence>
<dbReference type="Gene3D" id="3.40.50.300">
    <property type="entry name" value="P-loop containing nucleotide triphosphate hydrolases"/>
    <property type="match status" value="2"/>
</dbReference>
<dbReference type="NCBIfam" id="TIGR00764">
    <property type="entry name" value="lon_rel"/>
    <property type="match status" value="1"/>
</dbReference>
<feature type="domain" description="Lon proteolytic" evidence="15">
    <location>
        <begin position="440"/>
        <end position="618"/>
    </location>
</feature>
<dbReference type="InterPro" id="IPR027417">
    <property type="entry name" value="P-loop_NTPase"/>
</dbReference>
<proteinExistence type="inferred from homology"/>
<keyword evidence="10 14" id="KW-0067">ATP-binding</keyword>
<dbReference type="GO" id="GO:0030163">
    <property type="term" value="P:protein catabolic process"/>
    <property type="evidence" value="ECO:0007669"/>
    <property type="project" value="UniProtKB-UniRule"/>
</dbReference>
<dbReference type="CDD" id="cd00009">
    <property type="entry name" value="AAA"/>
    <property type="match status" value="1"/>
</dbReference>
<evidence type="ECO:0000313" key="16">
    <source>
        <dbReference type="EMBL" id="MCC5447041.1"/>
    </source>
</evidence>
<dbReference type="InterPro" id="IPR027065">
    <property type="entry name" value="Lon_Prtase"/>
</dbReference>
<dbReference type="SUPFAM" id="SSF54211">
    <property type="entry name" value="Ribosomal protein S5 domain 2-like"/>
    <property type="match status" value="1"/>
</dbReference>
<evidence type="ECO:0000256" key="5">
    <source>
        <dbReference type="ARBA" id="ARBA00022670"/>
    </source>
</evidence>
<dbReference type="InterPro" id="IPR046843">
    <property type="entry name" value="LonB_AAA-LID"/>
</dbReference>
<evidence type="ECO:0000256" key="10">
    <source>
        <dbReference type="ARBA" id="ARBA00022840"/>
    </source>
</evidence>
<dbReference type="GO" id="GO:0005886">
    <property type="term" value="C:plasma membrane"/>
    <property type="evidence" value="ECO:0007669"/>
    <property type="project" value="UniProtKB-SubCell"/>
</dbReference>
<dbReference type="PANTHER" id="PTHR10046">
    <property type="entry name" value="ATP DEPENDENT LON PROTEASE FAMILY MEMBER"/>
    <property type="match status" value="1"/>
</dbReference>
<dbReference type="Gene3D" id="3.30.230.10">
    <property type="match status" value="1"/>
</dbReference>
<keyword evidence="8 14" id="KW-0378">Hydrolase</keyword>
<dbReference type="SMART" id="SM00382">
    <property type="entry name" value="AAA"/>
    <property type="match status" value="1"/>
</dbReference>
<dbReference type="GO" id="GO:0005524">
    <property type="term" value="F:ATP binding"/>
    <property type="evidence" value="ECO:0007669"/>
    <property type="project" value="UniProtKB-UniRule"/>
</dbReference>
<reference evidence="16" key="4">
    <citation type="submission" date="2021-11" db="EMBL/GenBank/DDBJ databases">
        <authorList>
            <person name="Munson-Mcgee J."/>
            <person name="Field E."/>
            <person name="Bateson M."/>
            <person name="Rooney C."/>
            <person name="Stepanauskas R."/>
            <person name="Young M."/>
        </authorList>
    </citation>
    <scope>NUCLEOTIDE SEQUENCE</scope>
    <source>
        <strain evidence="16">SCGC AB-777_F03</strain>
    </source>
</reference>
<comment type="function">
    <text evidence="14">ATP-dependent serine protease that mediates the selective degradation of mutant and abnormal proteins as well as certain short-lived regulatory proteins. Degrades polypeptides processively.</text>
</comment>
<evidence type="ECO:0000256" key="6">
    <source>
        <dbReference type="ARBA" id="ARBA00022692"/>
    </source>
</evidence>
<dbReference type="Pfam" id="PF01078">
    <property type="entry name" value="Mg_chelatase"/>
    <property type="match status" value="1"/>
</dbReference>
<evidence type="ECO:0000256" key="9">
    <source>
        <dbReference type="ARBA" id="ARBA00022825"/>
    </source>
</evidence>
<comment type="subunit">
    <text evidence="13 14">Homohexamer. Organized in a ring with a central cavity.</text>
</comment>
<dbReference type="Gene3D" id="1.10.8.60">
    <property type="match status" value="1"/>
</dbReference>
<dbReference type="Proteomes" id="UP000245509">
    <property type="component" value="Unassembled WGS sequence"/>
</dbReference>
<dbReference type="SUPFAM" id="SSF52540">
    <property type="entry name" value="P-loop containing nucleoside triphosphate hydrolases"/>
    <property type="match status" value="1"/>
</dbReference>
<protein>
    <recommendedName>
        <fullName evidence="3 14">Archaeal Lon protease</fullName>
        <ecNumber evidence="14">3.4.21.-</ecNumber>
    </recommendedName>
    <alternativeName>
        <fullName evidence="14">ATP-dependent protease La homolog</fullName>
    </alternativeName>
</protein>
<organism evidence="17">
    <name type="scientific">Nanobsidianus stetteri</name>
    <dbReference type="NCBI Taxonomy" id="1294122"/>
    <lineage>
        <taxon>Archaea</taxon>
        <taxon>Nanobdellota</taxon>
        <taxon>Candidatus Nanoarchaeia</taxon>
        <taxon>Nanoarchaeales</taxon>
        <taxon>Nanopusillaceae</taxon>
        <taxon>Candidatus Nanobsidianus</taxon>
    </lineage>
</organism>
<comment type="subcellular location">
    <subcellularLocation>
        <location evidence="1 14">Cell membrane</location>
        <topology evidence="1 14">Multi-pass membrane protein</topology>
    </subcellularLocation>
</comment>
<evidence type="ECO:0000256" key="11">
    <source>
        <dbReference type="ARBA" id="ARBA00022989"/>
    </source>
</evidence>
<dbReference type="GO" id="GO:0004176">
    <property type="term" value="F:ATP-dependent peptidase activity"/>
    <property type="evidence" value="ECO:0007669"/>
    <property type="project" value="UniProtKB-UniRule"/>
</dbReference>
<evidence type="ECO:0000256" key="13">
    <source>
        <dbReference type="ARBA" id="ARBA00026070"/>
    </source>
</evidence>
<evidence type="ECO:0000256" key="12">
    <source>
        <dbReference type="ARBA" id="ARBA00023136"/>
    </source>
</evidence>
<keyword evidence="5 14" id="KW-0645">Protease</keyword>
<reference evidence="16" key="2">
    <citation type="submission" date="2017-05" db="EMBL/GenBank/DDBJ databases">
        <authorList>
            <person name="Munson-Mcgee J.H."/>
        </authorList>
    </citation>
    <scope>NUCLEOTIDE SEQUENCE</scope>
    <source>
        <strain evidence="16">SCGC AB-777_F03</strain>
    </source>
</reference>
<keyword evidence="7 14" id="KW-0547">Nucleotide-binding</keyword>
<evidence type="ECO:0000256" key="14">
    <source>
        <dbReference type="RuleBase" id="RU369001"/>
    </source>
</evidence>
<dbReference type="AlphaFoldDB" id="A0A2T9WLV0"/>
<keyword evidence="9 14" id="KW-0720">Serine protease</keyword>
<dbReference type="InterPro" id="IPR004663">
    <property type="entry name" value="Lon_arc"/>
</dbReference>
<comment type="caution">
    <text evidence="17">The sequence shown here is derived from an EMBL/GenBank/DDBJ whole genome shotgun (WGS) entry which is preliminary data.</text>
</comment>
<evidence type="ECO:0000313" key="17">
    <source>
        <dbReference type="EMBL" id="PVU68797.1"/>
    </source>
</evidence>
<evidence type="ECO:0000256" key="8">
    <source>
        <dbReference type="ARBA" id="ARBA00022801"/>
    </source>
</evidence>
<dbReference type="Pfam" id="PF00158">
    <property type="entry name" value="Sigma54_activat"/>
    <property type="match status" value="1"/>
</dbReference>
<dbReference type="GO" id="GO:0004252">
    <property type="term" value="F:serine-type endopeptidase activity"/>
    <property type="evidence" value="ECO:0007669"/>
    <property type="project" value="UniProtKB-UniRule"/>
</dbReference>
<dbReference type="PROSITE" id="PS51786">
    <property type="entry name" value="LON_PROTEOLYTIC"/>
    <property type="match status" value="1"/>
</dbReference>
<dbReference type="InterPro" id="IPR003593">
    <property type="entry name" value="AAA+_ATPase"/>
</dbReference>
<dbReference type="RefSeq" id="WP_228615269.1">
    <property type="nucleotide sequence ID" value="NZ_QEFP02000006.1"/>
</dbReference>
<evidence type="ECO:0000259" key="15">
    <source>
        <dbReference type="PROSITE" id="PS51786"/>
    </source>
</evidence>
<dbReference type="EMBL" id="QEFP01000003">
    <property type="protein sequence ID" value="PVU68797.1"/>
    <property type="molecule type" value="Genomic_DNA"/>
</dbReference>
<gene>
    <name evidence="16" type="primary">lonB</name>
    <name evidence="16" type="ORF">DDW03_001325</name>
    <name evidence="17" type="ORF">DDW03_01095</name>
</gene>
<dbReference type="GO" id="GO:0006508">
    <property type="term" value="P:proteolysis"/>
    <property type="evidence" value="ECO:0007669"/>
    <property type="project" value="UniProtKB-KW"/>
</dbReference>
<dbReference type="InterPro" id="IPR000523">
    <property type="entry name" value="Mg_chelatse_chII-like_cat_dom"/>
</dbReference>
<keyword evidence="4 14" id="KW-1003">Cell membrane</keyword>
<feature type="transmembrane region" description="Helical" evidence="14">
    <location>
        <begin position="127"/>
        <end position="146"/>
    </location>
</feature>
<evidence type="ECO:0000256" key="4">
    <source>
        <dbReference type="ARBA" id="ARBA00022475"/>
    </source>
</evidence>
<dbReference type="EMBL" id="QEFP02000006">
    <property type="protein sequence ID" value="MCC5447041.1"/>
    <property type="molecule type" value="Genomic_DNA"/>
</dbReference>
<reference evidence="17" key="3">
    <citation type="submission" date="2017-05" db="EMBL/GenBank/DDBJ databases">
        <authorList>
            <person name="Song R."/>
            <person name="Chenine A.L."/>
            <person name="Ruprecht R.M."/>
        </authorList>
    </citation>
    <scope>NUCLEOTIDE SEQUENCE</scope>
    <source>
        <strain evidence="17">SCGC AB-777_F03</strain>
    </source>
</reference>